<keyword evidence="6 8" id="KW-1133">Transmembrane helix</keyword>
<protein>
    <recommendedName>
        <fullName evidence="11">Permease</fullName>
    </recommendedName>
</protein>
<feature type="transmembrane region" description="Helical" evidence="8">
    <location>
        <begin position="155"/>
        <end position="176"/>
    </location>
</feature>
<feature type="transmembrane region" description="Helical" evidence="8">
    <location>
        <begin position="35"/>
        <end position="52"/>
    </location>
</feature>
<dbReference type="InterPro" id="IPR038770">
    <property type="entry name" value="Na+/solute_symporter_sf"/>
</dbReference>
<feature type="transmembrane region" description="Helical" evidence="8">
    <location>
        <begin position="92"/>
        <end position="114"/>
    </location>
</feature>
<evidence type="ECO:0000256" key="4">
    <source>
        <dbReference type="ARBA" id="ARBA00022475"/>
    </source>
</evidence>
<dbReference type="OrthoDB" id="3238001at2"/>
<comment type="similarity">
    <text evidence="2">Belongs to the auxin efflux carrier (TC 2.A.69) family.</text>
</comment>
<feature type="transmembrane region" description="Helical" evidence="8">
    <location>
        <begin position="182"/>
        <end position="202"/>
    </location>
</feature>
<proteinExistence type="inferred from homology"/>
<dbReference type="EMBL" id="FOLY01000004">
    <property type="protein sequence ID" value="SFC59043.1"/>
    <property type="molecule type" value="Genomic_DNA"/>
</dbReference>
<dbReference type="Proteomes" id="UP000199046">
    <property type="component" value="Unassembled WGS sequence"/>
</dbReference>
<feature type="transmembrane region" description="Helical" evidence="8">
    <location>
        <begin position="209"/>
        <end position="232"/>
    </location>
</feature>
<name>A0A1I1KLN5_9GAMM</name>
<evidence type="ECO:0008006" key="11">
    <source>
        <dbReference type="Google" id="ProtNLM"/>
    </source>
</evidence>
<evidence type="ECO:0000256" key="3">
    <source>
        <dbReference type="ARBA" id="ARBA00022448"/>
    </source>
</evidence>
<keyword evidence="5 8" id="KW-0812">Transmembrane</keyword>
<gene>
    <name evidence="9" type="ORF">SAMN05421848_1909</name>
</gene>
<feature type="transmembrane region" description="Helical" evidence="8">
    <location>
        <begin position="238"/>
        <end position="256"/>
    </location>
</feature>
<accession>A0A1I1KLN5</accession>
<evidence type="ECO:0000256" key="6">
    <source>
        <dbReference type="ARBA" id="ARBA00022989"/>
    </source>
</evidence>
<keyword evidence="10" id="KW-1185">Reference proteome</keyword>
<dbReference type="PANTHER" id="PTHR36838:SF1">
    <property type="entry name" value="SLR1864 PROTEIN"/>
    <property type="match status" value="1"/>
</dbReference>
<evidence type="ECO:0000256" key="7">
    <source>
        <dbReference type="ARBA" id="ARBA00023136"/>
    </source>
</evidence>
<feature type="transmembrane region" description="Helical" evidence="8">
    <location>
        <begin position="64"/>
        <end position="85"/>
    </location>
</feature>
<feature type="transmembrane region" description="Helical" evidence="8">
    <location>
        <begin position="120"/>
        <end position="143"/>
    </location>
</feature>
<dbReference type="GO" id="GO:0055085">
    <property type="term" value="P:transmembrane transport"/>
    <property type="evidence" value="ECO:0007669"/>
    <property type="project" value="InterPro"/>
</dbReference>
<keyword evidence="3" id="KW-0813">Transport</keyword>
<feature type="transmembrane region" description="Helical" evidence="8">
    <location>
        <begin position="6"/>
        <end position="23"/>
    </location>
</feature>
<evidence type="ECO:0000256" key="5">
    <source>
        <dbReference type="ARBA" id="ARBA00022692"/>
    </source>
</evidence>
<reference evidence="10" key="1">
    <citation type="submission" date="2016-10" db="EMBL/GenBank/DDBJ databases">
        <authorList>
            <person name="Varghese N."/>
            <person name="Submissions S."/>
        </authorList>
    </citation>
    <scope>NUCLEOTIDE SEQUENCE [LARGE SCALE GENOMIC DNA]</scope>
    <source>
        <strain evidence="10">DSM 23439</strain>
    </source>
</reference>
<dbReference type="InterPro" id="IPR004776">
    <property type="entry name" value="Mem_transp_PIN-like"/>
</dbReference>
<evidence type="ECO:0000256" key="1">
    <source>
        <dbReference type="ARBA" id="ARBA00004651"/>
    </source>
</evidence>
<keyword evidence="7 8" id="KW-0472">Membrane</keyword>
<dbReference type="PANTHER" id="PTHR36838">
    <property type="entry name" value="AUXIN EFFLUX CARRIER FAMILY PROTEIN"/>
    <property type="match status" value="1"/>
</dbReference>
<dbReference type="Gene3D" id="1.20.1530.20">
    <property type="match status" value="1"/>
</dbReference>
<comment type="subcellular location">
    <subcellularLocation>
        <location evidence="1">Cell membrane</location>
        <topology evidence="1">Multi-pass membrane protein</topology>
    </subcellularLocation>
</comment>
<evidence type="ECO:0000256" key="2">
    <source>
        <dbReference type="ARBA" id="ARBA00010145"/>
    </source>
</evidence>
<sequence length="291" mass="31158">MFTQLLAVMMPIMIGAGVGYFWVRFRQPYPTGFVTKLVFNVGTPCLIINALSDAHVELAAFSRMAGATLLCLLALLVVGMIVARVSNIHWKVIIPPVLFPNTGNMGLPLAMYAFGKGQGFSLAIAVFVIVSIAQFVVGSITSSSRPLKSMLTNPTIYASIIAIVLMAYQITLPAWMANSIELLAGMTIPIMLITLGVALASIRARNLSAGLAFALGRVVIAGLIAQGAGLVLGLSDEARGILMVMMCMPIAVYNYLFAQKAGRSPEFVASLVMCSTLTSFIYLPLMLMWII</sequence>
<evidence type="ECO:0000256" key="8">
    <source>
        <dbReference type="SAM" id="Phobius"/>
    </source>
</evidence>
<organism evidence="9 10">
    <name type="scientific">Kushneria avicenniae</name>
    <dbReference type="NCBI Taxonomy" id="402385"/>
    <lineage>
        <taxon>Bacteria</taxon>
        <taxon>Pseudomonadati</taxon>
        <taxon>Pseudomonadota</taxon>
        <taxon>Gammaproteobacteria</taxon>
        <taxon>Oceanospirillales</taxon>
        <taxon>Halomonadaceae</taxon>
        <taxon>Kushneria</taxon>
    </lineage>
</organism>
<keyword evidence="4" id="KW-1003">Cell membrane</keyword>
<evidence type="ECO:0000313" key="9">
    <source>
        <dbReference type="EMBL" id="SFC59043.1"/>
    </source>
</evidence>
<feature type="transmembrane region" description="Helical" evidence="8">
    <location>
        <begin position="268"/>
        <end position="290"/>
    </location>
</feature>
<dbReference type="STRING" id="402385.SAMN05421848_1909"/>
<dbReference type="Pfam" id="PF03547">
    <property type="entry name" value="Mem_trans"/>
    <property type="match status" value="2"/>
</dbReference>
<dbReference type="GO" id="GO:0005886">
    <property type="term" value="C:plasma membrane"/>
    <property type="evidence" value="ECO:0007669"/>
    <property type="project" value="UniProtKB-SubCell"/>
</dbReference>
<dbReference type="AlphaFoldDB" id="A0A1I1KLN5"/>
<evidence type="ECO:0000313" key="10">
    <source>
        <dbReference type="Proteomes" id="UP000199046"/>
    </source>
</evidence>
<dbReference type="RefSeq" id="WP_090133375.1">
    <property type="nucleotide sequence ID" value="NZ_FOLY01000004.1"/>
</dbReference>